<keyword evidence="7" id="KW-1185">Reference proteome</keyword>
<evidence type="ECO:0000256" key="1">
    <source>
        <dbReference type="SAM" id="Coils"/>
    </source>
</evidence>
<gene>
    <name evidence="6" type="primary">cph2_1</name>
    <name evidence="6" type="ORF">E5S67_00281</name>
</gene>
<dbReference type="InterPro" id="IPR003018">
    <property type="entry name" value="GAF"/>
</dbReference>
<dbReference type="PANTHER" id="PTHR44757">
    <property type="entry name" value="DIGUANYLATE CYCLASE DGCP"/>
    <property type="match status" value="1"/>
</dbReference>
<evidence type="ECO:0000259" key="4">
    <source>
        <dbReference type="PROSITE" id="PS50113"/>
    </source>
</evidence>
<dbReference type="SUPFAM" id="SSF55781">
    <property type="entry name" value="GAF domain-like"/>
    <property type="match status" value="2"/>
</dbReference>
<feature type="domain" description="GGDEF" evidence="5">
    <location>
        <begin position="1182"/>
        <end position="1322"/>
    </location>
</feature>
<evidence type="ECO:0000259" key="2">
    <source>
        <dbReference type="PROSITE" id="PS50046"/>
    </source>
</evidence>
<feature type="domain" description="PAC" evidence="4">
    <location>
        <begin position="486"/>
        <end position="539"/>
    </location>
</feature>
<dbReference type="SMART" id="SM00065">
    <property type="entry name" value="GAF"/>
    <property type="match status" value="2"/>
</dbReference>
<dbReference type="Gene3D" id="3.30.450.40">
    <property type="match status" value="3"/>
</dbReference>
<dbReference type="InterPro" id="IPR035965">
    <property type="entry name" value="PAS-like_dom_sf"/>
</dbReference>
<feature type="coiled-coil region" evidence="1">
    <location>
        <begin position="376"/>
        <end position="419"/>
    </location>
</feature>
<dbReference type="NCBIfam" id="TIGR00229">
    <property type="entry name" value="sensory_box"/>
    <property type="match status" value="3"/>
</dbReference>
<dbReference type="Pfam" id="PF08448">
    <property type="entry name" value="PAS_4"/>
    <property type="match status" value="2"/>
</dbReference>
<dbReference type="InterPro" id="IPR000014">
    <property type="entry name" value="PAS"/>
</dbReference>
<dbReference type="SMART" id="SM00086">
    <property type="entry name" value="PAC"/>
    <property type="match status" value="3"/>
</dbReference>
<dbReference type="Pfam" id="PF00990">
    <property type="entry name" value="GGDEF"/>
    <property type="match status" value="1"/>
</dbReference>
<dbReference type="InterPro" id="IPR016132">
    <property type="entry name" value="Phyto_chromo_attachment"/>
</dbReference>
<accession>A0ABX2CSL0</accession>
<dbReference type="SMART" id="SM00267">
    <property type="entry name" value="GGDEF"/>
    <property type="match status" value="1"/>
</dbReference>
<keyword evidence="1" id="KW-0175">Coiled coil</keyword>
<dbReference type="PANTHER" id="PTHR44757:SF2">
    <property type="entry name" value="BIOFILM ARCHITECTURE MAINTENANCE PROTEIN MBAA"/>
    <property type="match status" value="1"/>
</dbReference>
<organism evidence="6 7">
    <name type="scientific">Microcoleus asticus IPMA8</name>
    <dbReference type="NCBI Taxonomy" id="2563858"/>
    <lineage>
        <taxon>Bacteria</taxon>
        <taxon>Bacillati</taxon>
        <taxon>Cyanobacteriota</taxon>
        <taxon>Cyanophyceae</taxon>
        <taxon>Oscillatoriophycideae</taxon>
        <taxon>Oscillatoriales</taxon>
        <taxon>Microcoleaceae</taxon>
        <taxon>Microcoleus</taxon>
        <taxon>Microcoleus asticus</taxon>
    </lineage>
</organism>
<dbReference type="NCBIfam" id="TIGR00254">
    <property type="entry name" value="GGDEF"/>
    <property type="match status" value="1"/>
</dbReference>
<dbReference type="Gene3D" id="3.30.70.270">
    <property type="match status" value="1"/>
</dbReference>
<dbReference type="SUPFAM" id="SSF55073">
    <property type="entry name" value="Nucleotide cyclase"/>
    <property type="match status" value="1"/>
</dbReference>
<dbReference type="RefSeq" id="WP_172184775.1">
    <property type="nucleotide sequence ID" value="NZ_CAWPPK010000223.1"/>
</dbReference>
<evidence type="ECO:0000313" key="7">
    <source>
        <dbReference type="Proteomes" id="UP000702425"/>
    </source>
</evidence>
<evidence type="ECO:0000259" key="5">
    <source>
        <dbReference type="PROSITE" id="PS50887"/>
    </source>
</evidence>
<dbReference type="InterPro" id="IPR000160">
    <property type="entry name" value="GGDEF_dom"/>
</dbReference>
<dbReference type="Proteomes" id="UP000702425">
    <property type="component" value="Unassembled WGS sequence"/>
</dbReference>
<feature type="domain" description="PAS" evidence="3">
    <location>
        <begin position="832"/>
        <end position="902"/>
    </location>
</feature>
<dbReference type="InterPro" id="IPR043128">
    <property type="entry name" value="Rev_trsase/Diguanyl_cyclase"/>
</dbReference>
<dbReference type="InterPro" id="IPR052155">
    <property type="entry name" value="Biofilm_reg_signaling"/>
</dbReference>
<dbReference type="CDD" id="cd01949">
    <property type="entry name" value="GGDEF"/>
    <property type="match status" value="1"/>
</dbReference>
<dbReference type="PROSITE" id="PS50113">
    <property type="entry name" value="PAC"/>
    <property type="match status" value="2"/>
</dbReference>
<feature type="domain" description="PAS" evidence="3">
    <location>
        <begin position="609"/>
        <end position="655"/>
    </location>
</feature>
<dbReference type="SMART" id="SM00091">
    <property type="entry name" value="PAS"/>
    <property type="match status" value="5"/>
</dbReference>
<dbReference type="InterPro" id="IPR029016">
    <property type="entry name" value="GAF-like_dom_sf"/>
</dbReference>
<dbReference type="PROSITE" id="PS50046">
    <property type="entry name" value="PHYTOCHROME_2"/>
    <property type="match status" value="1"/>
</dbReference>
<dbReference type="Gene3D" id="3.30.450.20">
    <property type="entry name" value="PAS domain"/>
    <property type="match status" value="5"/>
</dbReference>
<dbReference type="PROSITE" id="PS50112">
    <property type="entry name" value="PAS"/>
    <property type="match status" value="3"/>
</dbReference>
<protein>
    <submittedName>
        <fullName evidence="6">Phytochrome-like protein cph2</fullName>
    </submittedName>
</protein>
<dbReference type="InterPro" id="IPR000700">
    <property type="entry name" value="PAS-assoc_C"/>
</dbReference>
<dbReference type="EMBL" id="SRRZ01000003">
    <property type="protein sequence ID" value="NQE32565.1"/>
    <property type="molecule type" value="Genomic_DNA"/>
</dbReference>
<comment type="caution">
    <text evidence="6">The sequence shown here is derived from an EMBL/GenBank/DDBJ whole genome shotgun (WGS) entry which is preliminary data.</text>
</comment>
<dbReference type="PROSITE" id="PS50887">
    <property type="entry name" value="GGDEF"/>
    <property type="match status" value="1"/>
</dbReference>
<dbReference type="CDD" id="cd00130">
    <property type="entry name" value="PAS"/>
    <property type="match status" value="3"/>
</dbReference>
<dbReference type="InterPro" id="IPR001610">
    <property type="entry name" value="PAC"/>
</dbReference>
<proteinExistence type="predicted"/>
<feature type="domain" description="Phytochrome chromophore attachment site" evidence="2">
    <location>
        <begin position="979"/>
        <end position="1128"/>
    </location>
</feature>
<reference evidence="6 7" key="1">
    <citation type="journal article" date="2020" name="Sci. Rep.">
        <title>A novel cyanobacterial geosmin producer, revising GeoA distribution and dispersion patterns in Bacteria.</title>
        <authorList>
            <person name="Churro C."/>
            <person name="Semedo-Aguiar A.P."/>
            <person name="Silva A.D."/>
            <person name="Pereira-Leal J.B."/>
            <person name="Leite R.B."/>
        </authorList>
    </citation>
    <scope>NUCLEOTIDE SEQUENCE [LARGE SCALE GENOMIC DNA]</scope>
    <source>
        <strain evidence="6 7">IPMA8</strain>
    </source>
</reference>
<dbReference type="InterPro" id="IPR029787">
    <property type="entry name" value="Nucleotide_cyclase"/>
</dbReference>
<evidence type="ECO:0000313" key="6">
    <source>
        <dbReference type="EMBL" id="NQE32565.1"/>
    </source>
</evidence>
<feature type="domain" description="PAS" evidence="3">
    <location>
        <begin position="414"/>
        <end position="487"/>
    </location>
</feature>
<dbReference type="SUPFAM" id="SSF55785">
    <property type="entry name" value="PYP-like sensor domain (PAS domain)"/>
    <property type="match status" value="5"/>
</dbReference>
<sequence length="1323" mass="148500">MFAKKSNSSNPETNNSHLTDTEGELAAAKLSYGQQVEQDWYLTLYDNFPGIYFVLDALGRIFSLNQFGESRLVYKSQELICHSIFNIFYCQEQGQMQAEFAGLAQPENGTAIPKVACWEGNLTCKDGRIIAVKATARAMLAVDWKIEENTNGRSIANFQLPAVLLVCEEIKTASQSSRLSVPPKQRENWRSPTWAIAELAKSQLKQRHNLEGFIREVTETAVSIVNCDRASIWLYGEDKTHLHCIDLYEQNTKLHSVQIIITAADCPAYFQALSSASAIATVAAENDPRTRELVGSYFADWGTTTSLLNVPIVLAGQMAGIVSAERHGSDGDWTEEEQEFTQILADFVSSSLSVSESFKLEAMRREQQQNLLTKYYDQLEERVERRTAELKKANQKLQQEIIKRKQAEAEMRRQQQEQQIIFDSVPAMIWYKDTESRLLRINQAAAASRGLPAAQLEGKSFYEIYPDEAEQYYLEDLEVINSGLPKQGKVELLPTVSGQKCWVRTDKIPYRDETGKVAGVIVFAVEITDLIRVEKELREYRDRLAEKVDKRTALYRQAMAALYSANMQLKQLISNSYSRRENGRNTVVPSLLESEAYFEAVAVADRDTILSVSSNFAELFGYEPAEMAGMSLLELLSPKSYKQAAQMISAATNTVCETIFLRRDGTAFPADVRSKFVLWEGRLVQVKAVRNLTERKLIAAELERSRSLLHATLEATADGILAVTTAGELISFNEKLVQMWGIYEEVRNSMDRTVRLTFLTKQVKDPSAFLQRVKEIYSDAESEGCDIIEFKDGRTFERYTQPIRVGQNIIGRVWRFRDITSRAKVTAMLGDSQRRFRAIFDSSFQFVSLLKPDGTLLEANRTSLDFAGIKLRDVANRPFWLLPWWGDSEEVREQLQDAISRSAKGEFVRYEVELQGANRTAIVDFSLKPVADETGKIVLLLPEGRDITKSKQAQVALRQQIERERLIAQIQSRIRSSLDLQDILNTTVAEVREFLATDRVLVFRFRPDWNGDVVVESVGEGWIPLKGVPIDDCCFANTYIGQYLKGRIRAIEDVHASNLSECHLNFLAACQVKANLVVPIVQQGMEPREGNGSCQVPKLWGLLIAHHCSGPRQWQQFDMDLLSQLGTQVAIAIEQSLLYQQLAAANQRLDGLANLDSLTQLANRRRFDEVINGEWEQSSSSEPLSLIMCDIDCFKLYNDNYGHQAGDACLQQVARAIGDACTNAPAERLYLAARYGGEEFGIILPNTDIVAAQAVAEGIRSRVKALAIPHIKSVVSDCVTLSLGVAGVSESQHSPKMLIEAADKALYRAKSGGRDRVAIAISE</sequence>
<dbReference type="InterPro" id="IPR013656">
    <property type="entry name" value="PAS_4"/>
</dbReference>
<feature type="domain" description="PAC" evidence="4">
    <location>
        <begin position="901"/>
        <end position="959"/>
    </location>
</feature>
<evidence type="ECO:0000259" key="3">
    <source>
        <dbReference type="PROSITE" id="PS50112"/>
    </source>
</evidence>
<dbReference type="Pfam" id="PF01590">
    <property type="entry name" value="GAF"/>
    <property type="match status" value="2"/>
</dbReference>
<name>A0ABX2CSL0_9CYAN</name>
<dbReference type="Pfam" id="PF13426">
    <property type="entry name" value="PAS_9"/>
    <property type="match status" value="2"/>
</dbReference>